<keyword evidence="2" id="KW-0472">Membrane</keyword>
<evidence type="ECO:0000256" key="2">
    <source>
        <dbReference type="SAM" id="Phobius"/>
    </source>
</evidence>
<dbReference type="Proteomes" id="UP001595625">
    <property type="component" value="Unassembled WGS sequence"/>
</dbReference>
<evidence type="ECO:0000313" key="5">
    <source>
        <dbReference type="Proteomes" id="UP001595625"/>
    </source>
</evidence>
<feature type="transmembrane region" description="Helical" evidence="2">
    <location>
        <begin position="12"/>
        <end position="33"/>
    </location>
</feature>
<evidence type="ECO:0000256" key="1">
    <source>
        <dbReference type="SAM" id="MobiDB-lite"/>
    </source>
</evidence>
<evidence type="ECO:0000313" key="4">
    <source>
        <dbReference type="EMBL" id="MFC3210261.1"/>
    </source>
</evidence>
<keyword evidence="2" id="KW-0812">Transmembrane</keyword>
<proteinExistence type="predicted"/>
<dbReference type="RefSeq" id="WP_117313136.1">
    <property type="nucleotide sequence ID" value="NZ_JBHRUJ010000004.1"/>
</dbReference>
<dbReference type="InterPro" id="IPR018649">
    <property type="entry name" value="SHOCT"/>
</dbReference>
<gene>
    <name evidence="4" type="ORF">ACFOEJ_04120</name>
</gene>
<dbReference type="Pfam" id="PF09851">
    <property type="entry name" value="SHOCT"/>
    <property type="match status" value="1"/>
</dbReference>
<protein>
    <submittedName>
        <fullName evidence="4">SHOCT domain-containing protein</fullName>
    </submittedName>
</protein>
<evidence type="ECO:0000259" key="3">
    <source>
        <dbReference type="Pfam" id="PF09851"/>
    </source>
</evidence>
<feature type="region of interest" description="Disordered" evidence="1">
    <location>
        <begin position="43"/>
        <end position="62"/>
    </location>
</feature>
<dbReference type="EMBL" id="JBHRUJ010000004">
    <property type="protein sequence ID" value="MFC3210261.1"/>
    <property type="molecule type" value="Genomic_DNA"/>
</dbReference>
<comment type="caution">
    <text evidence="4">The sequence shown here is derived from an EMBL/GenBank/DDBJ whole genome shotgun (WGS) entry which is preliminary data.</text>
</comment>
<keyword evidence="2" id="KW-1133">Transmembrane helix</keyword>
<sequence length="84" mass="9647">MELVLLTTFPIPLRLLAGLGALIVGVLIAFWFFMAKNNPRSQKVDELPANNDARTLQDQYDRGEITEEDYHRRLSDLKNDPHSH</sequence>
<reference evidence="5" key="1">
    <citation type="journal article" date="2019" name="Int. J. Syst. Evol. Microbiol.">
        <title>The Global Catalogue of Microorganisms (GCM) 10K type strain sequencing project: providing services to taxonomists for standard genome sequencing and annotation.</title>
        <authorList>
            <consortium name="The Broad Institute Genomics Platform"/>
            <consortium name="The Broad Institute Genome Sequencing Center for Infectious Disease"/>
            <person name="Wu L."/>
            <person name="Ma J."/>
        </authorList>
    </citation>
    <scope>NUCLEOTIDE SEQUENCE [LARGE SCALE GENOMIC DNA]</scope>
    <source>
        <strain evidence="5">CCM 320</strain>
    </source>
</reference>
<feature type="domain" description="SHOCT" evidence="3">
    <location>
        <begin position="54"/>
        <end position="77"/>
    </location>
</feature>
<name>A0ABV7KLI2_PLAOK</name>
<accession>A0ABV7KLI2</accession>
<organism evidence="4 5">
    <name type="scientific">Planomicrobium okeanokoites</name>
    <name type="common">Planococcus okeanokoites</name>
    <name type="synonym">Flavobacterium okeanokoites</name>
    <dbReference type="NCBI Taxonomy" id="244"/>
    <lineage>
        <taxon>Bacteria</taxon>
        <taxon>Bacillati</taxon>
        <taxon>Bacillota</taxon>
        <taxon>Bacilli</taxon>
        <taxon>Bacillales</taxon>
        <taxon>Caryophanaceae</taxon>
        <taxon>Planomicrobium</taxon>
    </lineage>
</organism>
<keyword evidence="5" id="KW-1185">Reference proteome</keyword>